<evidence type="ECO:0000259" key="2">
    <source>
        <dbReference type="Pfam" id="PF01051"/>
    </source>
</evidence>
<dbReference type="Gene3D" id="1.10.10.10">
    <property type="entry name" value="Winged helix-like DNA-binding domain superfamily/Winged helix DNA-binding domain"/>
    <property type="match status" value="2"/>
</dbReference>
<evidence type="ECO:0000313" key="4">
    <source>
        <dbReference type="Proteomes" id="UP001173578"/>
    </source>
</evidence>
<dbReference type="SUPFAM" id="SSF46785">
    <property type="entry name" value="Winged helix' DNA-binding domain"/>
    <property type="match status" value="2"/>
</dbReference>
<dbReference type="GO" id="GO:0006270">
    <property type="term" value="P:DNA replication initiation"/>
    <property type="evidence" value="ECO:0007669"/>
    <property type="project" value="InterPro"/>
</dbReference>
<comment type="caution">
    <text evidence="3">The sequence shown here is derived from an EMBL/GenBank/DDBJ whole genome shotgun (WGS) entry which is preliminary data.</text>
</comment>
<dbReference type="Proteomes" id="UP001173578">
    <property type="component" value="Unassembled WGS sequence"/>
</dbReference>
<name>A0AAW7DLG7_9FLAO</name>
<dbReference type="InterPro" id="IPR036388">
    <property type="entry name" value="WH-like_DNA-bd_sf"/>
</dbReference>
<reference evidence="3" key="1">
    <citation type="submission" date="2020-06" db="EMBL/GenBank/DDBJ databases">
        <authorList>
            <person name="Dong N."/>
        </authorList>
    </citation>
    <scope>NUCLEOTIDE SEQUENCE</scope>
    <source>
        <strain evidence="3">210</strain>
    </source>
</reference>
<dbReference type="Pfam" id="PF01051">
    <property type="entry name" value="Rep3_N"/>
    <property type="match status" value="1"/>
</dbReference>
<protein>
    <submittedName>
        <fullName evidence="3">Replication initiation protein</fullName>
    </submittedName>
</protein>
<dbReference type="InterPro" id="IPR036390">
    <property type="entry name" value="WH_DNA-bd_sf"/>
</dbReference>
<dbReference type="RefSeq" id="WP_171623989.1">
    <property type="nucleotide sequence ID" value="NZ_JACALR010000013.1"/>
</dbReference>
<dbReference type="EMBL" id="JACALR010000013">
    <property type="protein sequence ID" value="MDM1552893.1"/>
    <property type="molecule type" value="Genomic_DNA"/>
</dbReference>
<accession>A0AAW7DLG7</accession>
<feature type="domain" description="Initiator Rep protein WH1" evidence="2">
    <location>
        <begin position="8"/>
        <end position="164"/>
    </location>
</feature>
<dbReference type="Pfam" id="PF21205">
    <property type="entry name" value="Rep3_C"/>
    <property type="match status" value="1"/>
</dbReference>
<evidence type="ECO:0000313" key="3">
    <source>
        <dbReference type="EMBL" id="MDM1552893.1"/>
    </source>
</evidence>
<evidence type="ECO:0000256" key="1">
    <source>
        <dbReference type="ARBA" id="ARBA00038283"/>
    </source>
</evidence>
<sequence length="338" mass="40826">MKINNKEVLQSYILTTAKYDYSVYEKRILYRIIEQLQSLIEGKELNKRYSLREYQHGNKKLFEFIFPFSAFKKNEEDKNHAQIKKALLSLEKKGFEYEDDRVWKTINILYFPELEKYKEDVQFTLREEIVEAFLDFSKGFKKYELKTAMEFESVYSMRFYELLSNQKKPINYSIDDLKEIFGLIGKYKNRPSGFIEKVVEPAKIELDKCSPYTFYYERIKTGRKITGIRFIPIHQPQFEDESLKKQKVMKQMSNRWFIPKNIEDYLKYNYEFTDKELNNNLSLFESLYNHLSEEELLDFLVELKAQSVVYEIKNLKAYLIGSLKKKSEQIFEEKYLNK</sequence>
<dbReference type="InterPro" id="IPR000525">
    <property type="entry name" value="Initiator_Rep_WH1"/>
</dbReference>
<comment type="similarity">
    <text evidence="1">Belongs to the initiator RepB protein family.</text>
</comment>
<gene>
    <name evidence="3" type="ORF">HX095_16955</name>
</gene>
<organism evidence="3 4">
    <name type="scientific">Empedobacter falsenii</name>
    <dbReference type="NCBI Taxonomy" id="343874"/>
    <lineage>
        <taxon>Bacteria</taxon>
        <taxon>Pseudomonadati</taxon>
        <taxon>Bacteroidota</taxon>
        <taxon>Flavobacteriia</taxon>
        <taxon>Flavobacteriales</taxon>
        <taxon>Weeksellaceae</taxon>
        <taxon>Empedobacter</taxon>
    </lineage>
</organism>
<dbReference type="AlphaFoldDB" id="A0AAW7DLG7"/>
<dbReference type="GO" id="GO:0003887">
    <property type="term" value="F:DNA-directed DNA polymerase activity"/>
    <property type="evidence" value="ECO:0007669"/>
    <property type="project" value="InterPro"/>
</dbReference>
<reference evidence="3" key="2">
    <citation type="journal article" date="2022" name="Sci. Total Environ.">
        <title>Prevalence, transmission, and molecular epidemiology of tet(X)-positive bacteria among humans, animals, and environmental niches in China: An epidemiological, and genomic-based study.</title>
        <authorList>
            <person name="Dong N."/>
            <person name="Zeng Y."/>
            <person name="Cai C."/>
            <person name="Sun C."/>
            <person name="Lu J."/>
            <person name="Liu C."/>
            <person name="Zhou H."/>
            <person name="Sun Q."/>
            <person name="Shu L."/>
            <person name="Wang H."/>
            <person name="Wang Y."/>
            <person name="Wang S."/>
            <person name="Wu C."/>
            <person name="Chan E.W."/>
            <person name="Chen G."/>
            <person name="Shen Z."/>
            <person name="Chen S."/>
            <person name="Zhang R."/>
        </authorList>
    </citation>
    <scope>NUCLEOTIDE SEQUENCE</scope>
    <source>
        <strain evidence="3">210</strain>
    </source>
</reference>
<proteinExistence type="inferred from homology"/>